<reference evidence="3" key="1">
    <citation type="journal article" date="2021" name="IMA Fungus">
        <title>Genomic characterization of three marine fungi, including Emericellopsis atlantica sp. nov. with signatures of a generalist lifestyle and marine biomass degradation.</title>
        <authorList>
            <person name="Hagestad O.C."/>
            <person name="Hou L."/>
            <person name="Andersen J.H."/>
            <person name="Hansen E.H."/>
            <person name="Altermark B."/>
            <person name="Li C."/>
            <person name="Kuhnert E."/>
            <person name="Cox R.J."/>
            <person name="Crous P.W."/>
            <person name="Spatafora J.W."/>
            <person name="Lail K."/>
            <person name="Amirebrahimi M."/>
            <person name="Lipzen A."/>
            <person name="Pangilinan J."/>
            <person name="Andreopoulos W."/>
            <person name="Hayes R.D."/>
            <person name="Ng V."/>
            <person name="Grigoriev I.V."/>
            <person name="Jackson S.A."/>
            <person name="Sutton T.D.S."/>
            <person name="Dobson A.D.W."/>
            <person name="Rama T."/>
        </authorList>
    </citation>
    <scope>NUCLEOTIDE SEQUENCE</scope>
    <source>
        <strain evidence="3">TRa018bII</strain>
    </source>
</reference>
<organism evidence="3 4">
    <name type="scientific">Amylocarpus encephaloides</name>
    <dbReference type="NCBI Taxonomy" id="45428"/>
    <lineage>
        <taxon>Eukaryota</taxon>
        <taxon>Fungi</taxon>
        <taxon>Dikarya</taxon>
        <taxon>Ascomycota</taxon>
        <taxon>Pezizomycotina</taxon>
        <taxon>Leotiomycetes</taxon>
        <taxon>Helotiales</taxon>
        <taxon>Helotiales incertae sedis</taxon>
        <taxon>Amylocarpus</taxon>
    </lineage>
</organism>
<comment type="caution">
    <text evidence="3">The sequence shown here is derived from an EMBL/GenBank/DDBJ whole genome shotgun (WGS) entry which is preliminary data.</text>
</comment>
<evidence type="ECO:0000313" key="4">
    <source>
        <dbReference type="Proteomes" id="UP000824998"/>
    </source>
</evidence>
<gene>
    <name evidence="3" type="ORF">BJ875DRAFT_479937</name>
</gene>
<name>A0A9P7YTE1_9HELO</name>
<feature type="region of interest" description="Disordered" evidence="1">
    <location>
        <begin position="1"/>
        <end position="46"/>
    </location>
</feature>
<sequence>MSNLNNFVKRSNNNTPVNNDRAHAQRLKVTNKTPRSGTSATTPSILYSSRTHGRDQFLDEQYQQAPVTSDGNVFDTTATSGFDDTRSDLHISPQPDLQMRAPMFVENQDYREDRHPNYRQPAYPEGNPEDYSETEDTLHEDINMNAYASEVPVLHKDNRTLPKAGPRRSHSLAPTTTAISGRFNEKQPGSMSPRMVTNTTRRDSKKRNRSLEPQANDPDGGFASRQQLQAREKQCNGPSLQEPEDDMPYINQQLVGSQQLAGLGNRQEPALDESPRRQLRSQHGRMSQSILDDRIIPDFKDDELRKMSYSNLKNQEWGANMPSFELPEQIASLGMAEKLFTLKHEDEDQLVAFFMLMPDSEWEDAGDVITQTMTNCMNKLQQARAKKRRIVAKYESLYEDREKAIRGHSDKLEVQLHEMKNSGESVLRGKRG</sequence>
<feature type="domain" description="Extracellular mutant protein 11 C-terminal" evidence="2">
    <location>
        <begin position="298"/>
        <end position="427"/>
    </location>
</feature>
<dbReference type="OrthoDB" id="5346740at2759"/>
<feature type="compositionally biased region" description="Polar residues" evidence="1">
    <location>
        <begin position="187"/>
        <end position="199"/>
    </location>
</feature>
<proteinExistence type="predicted"/>
<feature type="region of interest" description="Disordered" evidence="1">
    <location>
        <begin position="227"/>
        <end position="246"/>
    </location>
</feature>
<protein>
    <submittedName>
        <fullName evidence="3">Extracellular mutant protein 11-domain-containing protein</fullName>
    </submittedName>
</protein>
<feature type="region of interest" description="Disordered" evidence="1">
    <location>
        <begin position="264"/>
        <end position="287"/>
    </location>
</feature>
<dbReference type="PANTHER" id="PTHR28244:SF3">
    <property type="entry name" value="EXTRACELLULAR MUTANT PROTEIN 11 C-TERMINAL DOMAIN-CONTAINING PROTEIN"/>
    <property type="match status" value="1"/>
</dbReference>
<dbReference type="GO" id="GO:0001164">
    <property type="term" value="F:RNA polymerase I core promoter sequence-specific DNA binding"/>
    <property type="evidence" value="ECO:0007669"/>
    <property type="project" value="TreeGrafter"/>
</dbReference>
<evidence type="ECO:0000256" key="1">
    <source>
        <dbReference type="SAM" id="MobiDB-lite"/>
    </source>
</evidence>
<dbReference type="GO" id="GO:0070860">
    <property type="term" value="C:RNA polymerase I core factor complex"/>
    <property type="evidence" value="ECO:0007669"/>
    <property type="project" value="TreeGrafter"/>
</dbReference>
<feature type="region of interest" description="Disordered" evidence="1">
    <location>
        <begin position="158"/>
        <end position="222"/>
    </location>
</feature>
<dbReference type="GO" id="GO:0042790">
    <property type="term" value="P:nucleolar large rRNA transcription by RNA polymerase I"/>
    <property type="evidence" value="ECO:0007669"/>
    <property type="project" value="TreeGrafter"/>
</dbReference>
<dbReference type="GO" id="GO:0017025">
    <property type="term" value="F:TBP-class protein binding"/>
    <property type="evidence" value="ECO:0007669"/>
    <property type="project" value="TreeGrafter"/>
</dbReference>
<dbReference type="Pfam" id="PF15463">
    <property type="entry name" value="ECM11"/>
    <property type="match status" value="1"/>
</dbReference>
<dbReference type="PANTHER" id="PTHR28244">
    <property type="entry name" value="RNA POLYMERASE I-SPECIFIC TRANSCRIPTION INITIATION FACTOR RRN11"/>
    <property type="match status" value="1"/>
</dbReference>
<accession>A0A9P7YTE1</accession>
<keyword evidence="4" id="KW-1185">Reference proteome</keyword>
<dbReference type="EMBL" id="MU251364">
    <property type="protein sequence ID" value="KAG9238880.1"/>
    <property type="molecule type" value="Genomic_DNA"/>
</dbReference>
<feature type="compositionally biased region" description="Polar residues" evidence="1">
    <location>
        <begin position="1"/>
        <end position="18"/>
    </location>
</feature>
<dbReference type="InterPro" id="IPR029178">
    <property type="entry name" value="Ecm11_C"/>
</dbReference>
<dbReference type="Proteomes" id="UP000824998">
    <property type="component" value="Unassembled WGS sequence"/>
</dbReference>
<evidence type="ECO:0000259" key="2">
    <source>
        <dbReference type="Pfam" id="PF15463"/>
    </source>
</evidence>
<dbReference type="AlphaFoldDB" id="A0A9P7YTE1"/>
<feature type="compositionally biased region" description="Polar residues" evidence="1">
    <location>
        <begin position="28"/>
        <end position="46"/>
    </location>
</feature>
<evidence type="ECO:0000313" key="3">
    <source>
        <dbReference type="EMBL" id="KAG9238880.1"/>
    </source>
</evidence>
<dbReference type="InterPro" id="IPR053029">
    <property type="entry name" value="RNA_pol_I-specific_init_factor"/>
</dbReference>